<organism evidence="5 10">
    <name type="scientific">Acinetobacter baumannii</name>
    <dbReference type="NCBI Taxonomy" id="470"/>
    <lineage>
        <taxon>Bacteria</taxon>
        <taxon>Pseudomonadati</taxon>
        <taxon>Pseudomonadota</taxon>
        <taxon>Gammaproteobacteria</taxon>
        <taxon>Moraxellales</taxon>
        <taxon>Moraxellaceae</taxon>
        <taxon>Acinetobacter</taxon>
        <taxon>Acinetobacter calcoaceticus/baumannii complex</taxon>
    </lineage>
</organism>
<evidence type="ECO:0000313" key="10">
    <source>
        <dbReference type="Proteomes" id="UP000197394"/>
    </source>
</evidence>
<evidence type="ECO:0000313" key="8">
    <source>
        <dbReference type="EMBL" id="TPU62364.1"/>
    </source>
</evidence>
<evidence type="ECO:0000313" key="9">
    <source>
        <dbReference type="Proteomes" id="UP000076296"/>
    </source>
</evidence>
<protein>
    <submittedName>
        <fullName evidence="5">Uncharacterized protein</fullName>
    </submittedName>
</protein>
<dbReference type="Proteomes" id="UP000315888">
    <property type="component" value="Unassembled WGS sequence"/>
</dbReference>
<dbReference type="Proteomes" id="UP000470018">
    <property type="component" value="Unassembled WGS sequence"/>
</dbReference>
<evidence type="ECO:0000313" key="5">
    <source>
        <dbReference type="EMBL" id="OWK66028.1"/>
    </source>
</evidence>
<reference evidence="8 11" key="3">
    <citation type="submission" date="2019-06" db="EMBL/GenBank/DDBJ databases">
        <title>A Diverse Panel of Clinical Acinetobacter baumannii for Research Use.</title>
        <authorList>
            <person name="Mcgann P."/>
            <person name="Snesrud E."/>
            <person name="Galac M.R."/>
        </authorList>
    </citation>
    <scope>NUCLEOTIDE SEQUENCE [LARGE SCALE GENOMIC DNA]</scope>
    <source>
        <strain evidence="8 11">MRSN14237</strain>
    </source>
</reference>
<evidence type="ECO:0000313" key="11">
    <source>
        <dbReference type="Proteomes" id="UP000315888"/>
    </source>
</evidence>
<evidence type="ECO:0000256" key="1">
    <source>
        <dbReference type="SAM" id="Phobius"/>
    </source>
</evidence>
<proteinExistence type="predicted"/>
<dbReference type="EMBL" id="LRDT01000048">
    <property type="protein sequence ID" value="KZA11676.1"/>
    <property type="molecule type" value="Genomic_DNA"/>
</dbReference>
<dbReference type="EMBL" id="NGKM01000014">
    <property type="protein sequence ID" value="OWK65992.1"/>
    <property type="molecule type" value="Genomic_DNA"/>
</dbReference>
<reference evidence="6" key="5">
    <citation type="submission" date="2021-03" db="EMBL/GenBank/DDBJ databases">
        <title>Complete genome sequencing of Acinetobacter baumannii.</title>
        <authorList>
            <person name="Yadav B."/>
            <person name="Makwana N."/>
            <person name="Kharat A.S."/>
            <person name="Veeraraghavan B."/>
            <person name="Vijayakumar S."/>
            <person name="Priya M."/>
        </authorList>
    </citation>
    <scope>NUCLEOTIDE SEQUENCE</scope>
    <source>
        <strain evidence="6">KSK6</strain>
        <plasmid evidence="6">p1KSK6</plasmid>
    </source>
</reference>
<accession>A0A090BAH0</accession>
<dbReference type="EMBL" id="NGKM01000014">
    <property type="protein sequence ID" value="OWK66028.1"/>
    <property type="molecule type" value="Genomic_DNA"/>
</dbReference>
<evidence type="ECO:0000313" key="4">
    <source>
        <dbReference type="EMBL" id="OWK65992.1"/>
    </source>
</evidence>
<dbReference type="EMBL" id="VHGY01000036">
    <property type="protein sequence ID" value="TPU62364.1"/>
    <property type="molecule type" value="Genomic_DNA"/>
</dbReference>
<feature type="transmembrane region" description="Helical" evidence="1">
    <location>
        <begin position="9"/>
        <end position="27"/>
    </location>
</feature>
<evidence type="ECO:0000313" key="7">
    <source>
        <dbReference type="EMBL" id="QTK45641.1"/>
    </source>
</evidence>
<feature type="transmembrane region" description="Helical" evidence="1">
    <location>
        <begin position="79"/>
        <end position="101"/>
    </location>
</feature>
<reference evidence="5 10" key="2">
    <citation type="submission" date="2017-05" db="EMBL/GenBank/DDBJ databases">
        <title>Draft genome sequence of MDR A. baumannii AB360.</title>
        <authorList>
            <person name="Wareham D.W."/>
            <person name="Bean D.C."/>
        </authorList>
    </citation>
    <scope>NUCLEOTIDE SEQUENCE [LARGE SCALE GENOMIC DNA]</scope>
    <source>
        <strain evidence="5 10">AB360</strain>
    </source>
</reference>
<keyword evidence="1" id="KW-0472">Membrane</keyword>
<keyword evidence="1" id="KW-0812">Transmembrane</keyword>
<evidence type="ECO:0000313" key="6">
    <source>
        <dbReference type="EMBL" id="QTK45493.1"/>
    </source>
</evidence>
<dbReference type="EMBL" id="JAAGTY010000074">
    <property type="protein sequence ID" value="NDW43318.1"/>
    <property type="molecule type" value="Genomic_DNA"/>
</dbReference>
<reference evidence="3 12" key="4">
    <citation type="submission" date="2020-02" db="EMBL/GenBank/DDBJ databases">
        <title>Whole genome shot-gun sequencing of clinical Carbapenem resistant A. baumannii.</title>
        <authorList>
            <person name="Veeraraghavan B."/>
            <person name="Mathur P."/>
            <person name="Vijayakumar S."/>
            <person name="Vasudevan K."/>
            <person name="Lincy M."/>
            <person name="Kirubananthan A."/>
        </authorList>
    </citation>
    <scope>NUCLEOTIDE SEQUENCE [LARGE SCALE GENOMIC DNA]</scope>
    <source>
        <strain evidence="3 12">SP816</strain>
    </source>
</reference>
<dbReference type="Proteomes" id="UP000076296">
    <property type="component" value="Unassembled WGS sequence"/>
</dbReference>
<dbReference type="EMBL" id="CP072271">
    <property type="protein sequence ID" value="QTK45493.1"/>
    <property type="molecule type" value="Genomic_DNA"/>
</dbReference>
<gene>
    <name evidence="4" type="ORF">CBE85_13390</name>
    <name evidence="5" type="ORF">CBE85_13585</name>
    <name evidence="8" type="ORF">FJU42_13950</name>
    <name evidence="3" type="ORF">G3N53_19875</name>
    <name evidence="7" type="ORF">J6E47_19885</name>
    <name evidence="6" type="ORF">J6E47_20145</name>
    <name evidence="2" type="ORF">LV35_03585</name>
</gene>
<dbReference type="RefSeq" id="WP_000753507.1">
    <property type="nucleotide sequence ID" value="NZ_AP014650.1"/>
</dbReference>
<sequence length="102" mass="11781">MKKTNVHIFIWKFVIGLFFFSFLMTYVHSNAEITNLSMLFYGFKVGLWFATIATTLICVLLGLAKLLNNKPEKNELIYSWFYTSTKYTLVFVCTLAVAIFVA</sequence>
<dbReference type="AlphaFoldDB" id="A0A090BAH0"/>
<evidence type="ECO:0000313" key="2">
    <source>
        <dbReference type="EMBL" id="KZA11676.1"/>
    </source>
</evidence>
<keyword evidence="6" id="KW-0614">Plasmid</keyword>
<evidence type="ECO:0000313" key="12">
    <source>
        <dbReference type="Proteomes" id="UP000470018"/>
    </source>
</evidence>
<evidence type="ECO:0000313" key="13">
    <source>
        <dbReference type="Proteomes" id="UP000664966"/>
    </source>
</evidence>
<dbReference type="Proteomes" id="UP000197394">
    <property type="component" value="Unassembled WGS sequence"/>
</dbReference>
<keyword evidence="1" id="KW-1133">Transmembrane helix</keyword>
<feature type="transmembrane region" description="Helical" evidence="1">
    <location>
        <begin position="47"/>
        <end position="67"/>
    </location>
</feature>
<reference evidence="2 9" key="1">
    <citation type="submission" date="2016-01" db="EMBL/GenBank/DDBJ databases">
        <title>Draft sequences of Acinetobacter baumannii isolates from wounded military personnel.</title>
        <authorList>
            <person name="Arivett B.A."/>
            <person name="Fiester S.E."/>
            <person name="Ream D.C."/>
            <person name="Actis L.A."/>
        </authorList>
    </citation>
    <scope>NUCLEOTIDE SEQUENCE [LARGE SCALE GENOMIC DNA]</scope>
    <source>
        <strain evidence="2 9">AB2828</strain>
    </source>
</reference>
<dbReference type="Proteomes" id="UP000664966">
    <property type="component" value="Plasmid p1KSK6"/>
</dbReference>
<evidence type="ECO:0000313" key="3">
    <source>
        <dbReference type="EMBL" id="NDW43318.1"/>
    </source>
</evidence>
<dbReference type="EMBL" id="CP072271">
    <property type="protein sequence ID" value="QTK45641.1"/>
    <property type="molecule type" value="Genomic_DNA"/>
</dbReference>
<name>A0A090BAH0_ACIBA</name>
<geneLocation type="plasmid" evidence="6 13">
    <name>p1KSK6</name>
</geneLocation>